<dbReference type="GO" id="GO:0005886">
    <property type="term" value="C:plasma membrane"/>
    <property type="evidence" value="ECO:0007669"/>
    <property type="project" value="UniProtKB-SubCell"/>
</dbReference>
<gene>
    <name evidence="13" type="primary">LOC111282865</name>
</gene>
<dbReference type="GeneID" id="111282865"/>
<evidence type="ECO:0000256" key="8">
    <source>
        <dbReference type="ARBA" id="ARBA00023136"/>
    </source>
</evidence>
<evidence type="ECO:0000256" key="3">
    <source>
        <dbReference type="ARBA" id="ARBA00022475"/>
    </source>
</evidence>
<organism evidence="12 13">
    <name type="scientific">Durio zibethinus</name>
    <name type="common">Durian</name>
    <dbReference type="NCBI Taxonomy" id="66656"/>
    <lineage>
        <taxon>Eukaryota</taxon>
        <taxon>Viridiplantae</taxon>
        <taxon>Streptophyta</taxon>
        <taxon>Embryophyta</taxon>
        <taxon>Tracheophyta</taxon>
        <taxon>Spermatophyta</taxon>
        <taxon>Magnoliopsida</taxon>
        <taxon>eudicotyledons</taxon>
        <taxon>Gunneridae</taxon>
        <taxon>Pentapetalae</taxon>
        <taxon>rosids</taxon>
        <taxon>malvids</taxon>
        <taxon>Malvales</taxon>
        <taxon>Malvaceae</taxon>
        <taxon>Helicteroideae</taxon>
        <taxon>Durio</taxon>
    </lineage>
</organism>
<dbReference type="GO" id="GO:0015293">
    <property type="term" value="F:symporter activity"/>
    <property type="evidence" value="ECO:0007669"/>
    <property type="project" value="UniProtKB-KW"/>
</dbReference>
<proteinExistence type="inferred from homology"/>
<comment type="subcellular location">
    <subcellularLocation>
        <location evidence="1">Cell membrane</location>
    </subcellularLocation>
</comment>
<feature type="domain" description="Amino acid transporter transmembrane" evidence="11">
    <location>
        <begin position="37"/>
        <end position="469"/>
    </location>
</feature>
<evidence type="ECO:0000259" key="11">
    <source>
        <dbReference type="Pfam" id="PF01490"/>
    </source>
</evidence>
<protein>
    <submittedName>
        <fullName evidence="13">Amino acid permease 6-like isoform X1</fullName>
    </submittedName>
</protein>
<reference evidence="13" key="1">
    <citation type="submission" date="2025-08" db="UniProtKB">
        <authorList>
            <consortium name="RefSeq"/>
        </authorList>
    </citation>
    <scope>IDENTIFICATION</scope>
    <source>
        <tissue evidence="13">Fruit stalk</tissue>
    </source>
</reference>
<sequence>MTRELQGRMSTLTLGSMELETGKSTAAPHDGDDSSKRKGTWVTASAHIITAVIGSGVLSLSWAVAQLGWIAGVGSLLVFSVVTWYTSTLLADCGRDPVSGRRYSCYMDAVQSNLGGFNNKFCGIAQYVNLVGTSIGYSITSAISMAAIKRSGCFHKNGHDAGCHVKNNKYMIIFGIIEIIISQIPNFHELSGLSVVAAAMSFAYSIIGLGLSIARVAEGTHARTRLTGTTVGVDVTRAQKIWNSFEALGDIAFSYAFSAVLVEIQDTVKSSPPENEAMKKAASIGVSITTLFYISCGVLGYAAFGNDAPGNFLTGFGFYNPYWLIDLANVCIIVHLVGAYQVFCQPLFERVENWCFKRWPNNSFIKQGRPINLPLCGVYHFSAFRLVWRTAYVIMTAVVAMIIPFFNDILGLLGAVTFWPLTVYFPIQMHIAREKIQPYSWKWIWLNVLVVLCLIVSLLAATGSIQGIVKDLRHFKPFTSVS</sequence>
<feature type="transmembrane region" description="Helical" evidence="10">
    <location>
        <begin position="193"/>
        <end position="217"/>
    </location>
</feature>
<evidence type="ECO:0000256" key="2">
    <source>
        <dbReference type="ARBA" id="ARBA00022448"/>
    </source>
</evidence>
<feature type="transmembrane region" description="Helical" evidence="10">
    <location>
        <begin position="281"/>
        <end position="302"/>
    </location>
</feature>
<feature type="transmembrane region" description="Helical" evidence="10">
    <location>
        <begin position="444"/>
        <end position="469"/>
    </location>
</feature>
<evidence type="ECO:0000313" key="13">
    <source>
        <dbReference type="RefSeq" id="XP_022726879.1"/>
    </source>
</evidence>
<feature type="transmembrane region" description="Helical" evidence="10">
    <location>
        <begin position="69"/>
        <end position="91"/>
    </location>
</feature>
<keyword evidence="5" id="KW-0769">Symport</keyword>
<feature type="transmembrane region" description="Helical" evidence="10">
    <location>
        <begin position="412"/>
        <end position="432"/>
    </location>
</feature>
<keyword evidence="12" id="KW-1185">Reference proteome</keyword>
<keyword evidence="7 10" id="KW-1133">Transmembrane helix</keyword>
<keyword evidence="2" id="KW-0813">Transport</keyword>
<accession>A0A6P5XEU9</accession>
<dbReference type="RefSeq" id="XP_022726879.1">
    <property type="nucleotide sequence ID" value="XM_022871144.1"/>
</dbReference>
<evidence type="ECO:0000256" key="1">
    <source>
        <dbReference type="ARBA" id="ARBA00004236"/>
    </source>
</evidence>
<feature type="transmembrane region" description="Helical" evidence="10">
    <location>
        <begin position="386"/>
        <end position="406"/>
    </location>
</feature>
<feature type="transmembrane region" description="Helical" evidence="10">
    <location>
        <begin position="322"/>
        <end position="343"/>
    </location>
</feature>
<dbReference type="Pfam" id="PF01490">
    <property type="entry name" value="Aa_trans"/>
    <property type="match status" value="1"/>
</dbReference>
<name>A0A6P5XEU9_DURZI</name>
<dbReference type="FunFam" id="1.20.1740.10:FF:000055">
    <property type="entry name" value="Amino acid permease 6"/>
    <property type="match status" value="1"/>
</dbReference>
<dbReference type="AlphaFoldDB" id="A0A6P5XEU9"/>
<evidence type="ECO:0000313" key="12">
    <source>
        <dbReference type="Proteomes" id="UP000515121"/>
    </source>
</evidence>
<dbReference type="InterPro" id="IPR013057">
    <property type="entry name" value="AA_transpt_TM"/>
</dbReference>
<keyword evidence="4 10" id="KW-0812">Transmembrane</keyword>
<dbReference type="OrthoDB" id="40134at2759"/>
<keyword evidence="6" id="KW-0029">Amino-acid transport</keyword>
<dbReference type="Proteomes" id="UP000515121">
    <property type="component" value="Unplaced"/>
</dbReference>
<evidence type="ECO:0000256" key="7">
    <source>
        <dbReference type="ARBA" id="ARBA00022989"/>
    </source>
</evidence>
<keyword evidence="8 10" id="KW-0472">Membrane</keyword>
<evidence type="ECO:0000256" key="5">
    <source>
        <dbReference type="ARBA" id="ARBA00022847"/>
    </source>
</evidence>
<dbReference type="GO" id="GO:0006865">
    <property type="term" value="P:amino acid transport"/>
    <property type="evidence" value="ECO:0007669"/>
    <property type="project" value="UniProtKB-KW"/>
</dbReference>
<keyword evidence="3" id="KW-1003">Cell membrane</keyword>
<evidence type="ECO:0000256" key="6">
    <source>
        <dbReference type="ARBA" id="ARBA00022970"/>
    </source>
</evidence>
<evidence type="ECO:0000256" key="10">
    <source>
        <dbReference type="SAM" id="Phobius"/>
    </source>
</evidence>
<evidence type="ECO:0000256" key="9">
    <source>
        <dbReference type="ARBA" id="ARBA00061463"/>
    </source>
</evidence>
<feature type="transmembrane region" description="Helical" evidence="10">
    <location>
        <begin position="170"/>
        <end position="187"/>
    </location>
</feature>
<feature type="transmembrane region" description="Helical" evidence="10">
    <location>
        <begin position="41"/>
        <end position="63"/>
    </location>
</feature>
<dbReference type="KEGG" id="dzi:111282865"/>
<dbReference type="PANTHER" id="PTHR48017">
    <property type="entry name" value="OS05G0424000 PROTEIN-RELATED"/>
    <property type="match status" value="1"/>
</dbReference>
<evidence type="ECO:0000256" key="4">
    <source>
        <dbReference type="ARBA" id="ARBA00022692"/>
    </source>
</evidence>
<comment type="similarity">
    <text evidence="9">Belongs to the amino acid/polyamine transporter 2 family. Amino acid/auxin permease (AAAP) (TC 2.A.18.2) subfamily.</text>
</comment>